<dbReference type="EMBL" id="JBHTIU010000031">
    <property type="protein sequence ID" value="MFD0869554.1"/>
    <property type="molecule type" value="Genomic_DNA"/>
</dbReference>
<evidence type="ECO:0000313" key="3">
    <source>
        <dbReference type="Proteomes" id="UP001597120"/>
    </source>
</evidence>
<keyword evidence="3" id="KW-1185">Reference proteome</keyword>
<keyword evidence="1" id="KW-0812">Transmembrane</keyword>
<reference evidence="3" key="1">
    <citation type="journal article" date="2019" name="Int. J. Syst. Evol. Microbiol.">
        <title>The Global Catalogue of Microorganisms (GCM) 10K type strain sequencing project: providing services to taxonomists for standard genome sequencing and annotation.</title>
        <authorList>
            <consortium name="The Broad Institute Genomics Platform"/>
            <consortium name="The Broad Institute Genome Sequencing Center for Infectious Disease"/>
            <person name="Wu L."/>
            <person name="Ma J."/>
        </authorList>
    </citation>
    <scope>NUCLEOTIDE SEQUENCE [LARGE SCALE GENOMIC DNA]</scope>
    <source>
        <strain evidence="3">CCUG 57263</strain>
    </source>
</reference>
<accession>A0ABW3DBC5</accession>
<name>A0ABW3DBC5_9BACL</name>
<proteinExistence type="predicted"/>
<keyword evidence="1" id="KW-1133">Transmembrane helix</keyword>
<evidence type="ECO:0000313" key="2">
    <source>
        <dbReference type="EMBL" id="MFD0869554.1"/>
    </source>
</evidence>
<sequence>MNNWTKEEAAKIKEQLDKELSAVQFTDSMKASVLRQAKRTFLEKEVYIPHPFVAAVVGLMVLAAVLMFNPVSRDQQPEAPAGPKLVVLNSGVFYEEQLQEGGDRP</sequence>
<dbReference type="Proteomes" id="UP001597120">
    <property type="component" value="Unassembled WGS sequence"/>
</dbReference>
<protein>
    <submittedName>
        <fullName evidence="2">Uncharacterized protein</fullName>
    </submittedName>
</protein>
<comment type="caution">
    <text evidence="2">The sequence shown here is derived from an EMBL/GenBank/DDBJ whole genome shotgun (WGS) entry which is preliminary data.</text>
</comment>
<evidence type="ECO:0000256" key="1">
    <source>
        <dbReference type="SAM" id="Phobius"/>
    </source>
</evidence>
<gene>
    <name evidence="2" type="ORF">ACFQ03_10365</name>
</gene>
<feature type="transmembrane region" description="Helical" evidence="1">
    <location>
        <begin position="48"/>
        <end position="68"/>
    </location>
</feature>
<keyword evidence="1" id="KW-0472">Membrane</keyword>
<organism evidence="2 3">
    <name type="scientific">Paenibacillus residui</name>
    <dbReference type="NCBI Taxonomy" id="629724"/>
    <lineage>
        <taxon>Bacteria</taxon>
        <taxon>Bacillati</taxon>
        <taxon>Bacillota</taxon>
        <taxon>Bacilli</taxon>
        <taxon>Bacillales</taxon>
        <taxon>Paenibacillaceae</taxon>
        <taxon>Paenibacillus</taxon>
    </lineage>
</organism>
<dbReference type="RefSeq" id="WP_379287975.1">
    <property type="nucleotide sequence ID" value="NZ_JBHTIU010000031.1"/>
</dbReference>